<dbReference type="Gene3D" id="3.40.50.720">
    <property type="entry name" value="NAD(P)-binding Rossmann-like Domain"/>
    <property type="match status" value="1"/>
</dbReference>
<evidence type="ECO:0000313" key="3">
    <source>
        <dbReference type="Proteomes" id="UP000738376"/>
    </source>
</evidence>
<dbReference type="Proteomes" id="UP000738376">
    <property type="component" value="Unassembled WGS sequence"/>
</dbReference>
<dbReference type="PANTHER" id="PTHR10953">
    <property type="entry name" value="UBIQUITIN-ACTIVATING ENZYME E1"/>
    <property type="match status" value="1"/>
</dbReference>
<dbReference type="CDD" id="cd00757">
    <property type="entry name" value="ThiF_MoeB_HesA_family"/>
    <property type="match status" value="1"/>
</dbReference>
<organism evidence="2 3">
    <name type="scientific">Pseudanabaena yagii GIHE-NHR1</name>
    <dbReference type="NCBI Taxonomy" id="2722753"/>
    <lineage>
        <taxon>Bacteria</taxon>
        <taxon>Bacillati</taxon>
        <taxon>Cyanobacteriota</taxon>
        <taxon>Cyanophyceae</taxon>
        <taxon>Pseudanabaenales</taxon>
        <taxon>Pseudanabaenaceae</taxon>
        <taxon>Pseudanabaena</taxon>
        <taxon>Pseudanabaena yagii</taxon>
    </lineage>
</organism>
<sequence>MPFSNPRLSATELERYSRQMMLPNFGEEAQRKLKSATVLVTGVGGLGGTAALYLAVAGIGKLILVRGGGLRLDDMNRQVLMTDDWVGNPRVFKAQETLLSINPDVEIEAVYDYVTAENVDELVQSCDIALDCAHNFNERDLLNAACVRWQKPMVEAAMSDMEAYLTTIVPHETGCLSCLFPEKPNWDRRGFGVLGAVSGTLACLTALEAIKFLTGFASPLLSQLLTMDLGRLEFAKRHTFHDPNCPVCGGNQQQLSPVPTLTKKKVTSQRVPSFAKMLVQTAPLNH</sequence>
<reference evidence="2 3" key="1">
    <citation type="submission" date="2020-03" db="EMBL/GenBank/DDBJ databases">
        <title>Draft Genome Sequence of 2-Methylisoborneol Producing Pseudanabaena yagii Strain GIHE-NHR1 Isolated from North Han River in South Korea.</title>
        <authorList>
            <person name="Jeong J."/>
        </authorList>
    </citation>
    <scope>NUCLEOTIDE SEQUENCE [LARGE SCALE GENOMIC DNA]</scope>
    <source>
        <strain evidence="2 3">GIHE-NHR1</strain>
    </source>
</reference>
<evidence type="ECO:0000313" key="2">
    <source>
        <dbReference type="EMBL" id="NMF60252.1"/>
    </source>
</evidence>
<dbReference type="InterPro" id="IPR035985">
    <property type="entry name" value="Ubiquitin-activating_enz"/>
</dbReference>
<proteinExistence type="predicted"/>
<dbReference type="SUPFAM" id="SSF69572">
    <property type="entry name" value="Activating enzymes of the ubiquitin-like proteins"/>
    <property type="match status" value="1"/>
</dbReference>
<gene>
    <name evidence="2" type="ORF">HC246_20020</name>
</gene>
<evidence type="ECO:0000259" key="1">
    <source>
        <dbReference type="Pfam" id="PF00899"/>
    </source>
</evidence>
<dbReference type="PANTHER" id="PTHR10953:SF102">
    <property type="entry name" value="ADENYLYLTRANSFERASE AND SULFURTRANSFERASE MOCS3"/>
    <property type="match status" value="1"/>
</dbReference>
<protein>
    <submittedName>
        <fullName evidence="2">HesA/MoeB/ThiF family protein</fullName>
    </submittedName>
</protein>
<dbReference type="InterPro" id="IPR045886">
    <property type="entry name" value="ThiF/MoeB/HesA"/>
</dbReference>
<name>A0ABX1M2B4_9CYAN</name>
<keyword evidence="3" id="KW-1185">Reference proteome</keyword>
<comment type="caution">
    <text evidence="2">The sequence shown here is derived from an EMBL/GenBank/DDBJ whole genome shotgun (WGS) entry which is preliminary data.</text>
</comment>
<dbReference type="RefSeq" id="WP_169365186.1">
    <property type="nucleotide sequence ID" value="NZ_JAAVJL010000002.1"/>
</dbReference>
<dbReference type="EMBL" id="JAAVJL010000002">
    <property type="protein sequence ID" value="NMF60252.1"/>
    <property type="molecule type" value="Genomic_DNA"/>
</dbReference>
<feature type="domain" description="THIF-type NAD/FAD binding fold" evidence="1">
    <location>
        <begin position="16"/>
        <end position="247"/>
    </location>
</feature>
<dbReference type="InterPro" id="IPR000594">
    <property type="entry name" value="ThiF_NAD_FAD-bd"/>
</dbReference>
<accession>A0ABX1M2B4</accession>
<dbReference type="Pfam" id="PF00899">
    <property type="entry name" value="ThiF"/>
    <property type="match status" value="1"/>
</dbReference>